<comment type="catalytic activity">
    <reaction evidence="10">
        <text>D-glyceraldehyde 3-phosphate + pyruvate + H(+) = 1-deoxy-D-xylulose 5-phosphate + CO2</text>
        <dbReference type="Rhea" id="RHEA:12605"/>
        <dbReference type="ChEBI" id="CHEBI:15361"/>
        <dbReference type="ChEBI" id="CHEBI:15378"/>
        <dbReference type="ChEBI" id="CHEBI:16526"/>
        <dbReference type="ChEBI" id="CHEBI:57792"/>
        <dbReference type="ChEBI" id="CHEBI:59776"/>
        <dbReference type="EC" id="2.2.1.7"/>
    </reaction>
</comment>
<comment type="subunit">
    <text evidence="3 10">Homodimer.</text>
</comment>
<keyword evidence="13" id="KW-1185">Reference proteome</keyword>
<dbReference type="GO" id="GO:0008661">
    <property type="term" value="F:1-deoxy-D-xylulose-5-phosphate synthase activity"/>
    <property type="evidence" value="ECO:0007669"/>
    <property type="project" value="UniProtKB-UniRule"/>
</dbReference>
<dbReference type="EC" id="2.2.1.7" evidence="10"/>
<gene>
    <name evidence="10 12" type="primary">dxs</name>
    <name evidence="12" type="ORF">EP073_09230</name>
</gene>
<keyword evidence="4 10" id="KW-0808">Transferase</keyword>
<reference evidence="12 13" key="1">
    <citation type="submission" date="2019-01" db="EMBL/GenBank/DDBJ databases">
        <title>Geovibrio thiophilus DSM 11263, complete genome.</title>
        <authorList>
            <person name="Spring S."/>
            <person name="Bunk B."/>
            <person name="Sproer C."/>
        </authorList>
    </citation>
    <scope>NUCLEOTIDE SEQUENCE [LARGE SCALE GENOMIC DNA]</scope>
    <source>
        <strain evidence="12 13">DSM 11263</strain>
    </source>
</reference>
<feature type="binding site" evidence="10">
    <location>
        <position position="145"/>
    </location>
    <ligand>
        <name>Mg(2+)</name>
        <dbReference type="ChEBI" id="CHEBI:18420"/>
    </ligand>
</feature>
<comment type="similarity">
    <text evidence="2 10">Belongs to the transketolase family. DXPS subfamily.</text>
</comment>
<dbReference type="GO" id="GO:0030976">
    <property type="term" value="F:thiamine pyrophosphate binding"/>
    <property type="evidence" value="ECO:0007669"/>
    <property type="project" value="UniProtKB-UniRule"/>
</dbReference>
<keyword evidence="8 10" id="KW-0786">Thiamine pyrophosphate</keyword>
<dbReference type="InterPro" id="IPR005475">
    <property type="entry name" value="Transketolase-like_Pyr-bd"/>
</dbReference>
<dbReference type="Proteomes" id="UP000287502">
    <property type="component" value="Chromosome"/>
</dbReference>
<dbReference type="Pfam" id="PF13292">
    <property type="entry name" value="DXP_synthase_N"/>
    <property type="match status" value="1"/>
</dbReference>
<evidence type="ECO:0000256" key="10">
    <source>
        <dbReference type="HAMAP-Rule" id="MF_00315"/>
    </source>
</evidence>
<dbReference type="OrthoDB" id="9803371at2"/>
<dbReference type="KEGG" id="gtl:EP073_09230"/>
<dbReference type="NCBIfam" id="TIGR00204">
    <property type="entry name" value="dxs"/>
    <property type="match status" value="1"/>
</dbReference>
<keyword evidence="6 10" id="KW-0460">Magnesium</keyword>
<feature type="binding site" evidence="10">
    <location>
        <begin position="114"/>
        <end position="116"/>
    </location>
    <ligand>
        <name>thiamine diphosphate</name>
        <dbReference type="ChEBI" id="CHEBI:58937"/>
    </ligand>
</feature>
<evidence type="ECO:0000256" key="6">
    <source>
        <dbReference type="ARBA" id="ARBA00022842"/>
    </source>
</evidence>
<dbReference type="CDD" id="cd02007">
    <property type="entry name" value="TPP_DXS"/>
    <property type="match status" value="1"/>
</dbReference>
<dbReference type="PANTHER" id="PTHR43322">
    <property type="entry name" value="1-D-DEOXYXYLULOSE 5-PHOSPHATE SYNTHASE-RELATED"/>
    <property type="match status" value="1"/>
</dbReference>
<comment type="cofactor">
    <cofactor evidence="10">
        <name>thiamine diphosphate</name>
        <dbReference type="ChEBI" id="CHEBI:58937"/>
    </cofactor>
    <text evidence="10">Binds 1 thiamine pyrophosphate per subunit.</text>
</comment>
<evidence type="ECO:0000256" key="8">
    <source>
        <dbReference type="ARBA" id="ARBA00023052"/>
    </source>
</evidence>
<dbReference type="RefSeq" id="WP_128466861.1">
    <property type="nucleotide sequence ID" value="NZ_CP035108.1"/>
</dbReference>
<dbReference type="UniPathway" id="UPA00064">
    <property type="reaction ID" value="UER00091"/>
</dbReference>
<dbReference type="GO" id="GO:0016114">
    <property type="term" value="P:terpenoid biosynthetic process"/>
    <property type="evidence" value="ECO:0007669"/>
    <property type="project" value="UniProtKB-UniRule"/>
</dbReference>
<dbReference type="InterPro" id="IPR009014">
    <property type="entry name" value="Transketo_C/PFOR_II"/>
</dbReference>
<evidence type="ECO:0000256" key="4">
    <source>
        <dbReference type="ARBA" id="ARBA00022679"/>
    </source>
</evidence>
<evidence type="ECO:0000256" key="3">
    <source>
        <dbReference type="ARBA" id="ARBA00011738"/>
    </source>
</evidence>
<keyword evidence="9 10" id="KW-0414">Isoprene biosynthesis</keyword>
<accession>A0A3R5V1V8</accession>
<dbReference type="Pfam" id="PF02780">
    <property type="entry name" value="Transketolase_C"/>
    <property type="match status" value="1"/>
</dbReference>
<evidence type="ECO:0000256" key="2">
    <source>
        <dbReference type="ARBA" id="ARBA00011081"/>
    </source>
</evidence>
<feature type="binding site" evidence="10">
    <location>
        <position position="174"/>
    </location>
    <ligand>
        <name>Mg(2+)</name>
        <dbReference type="ChEBI" id="CHEBI:18420"/>
    </ligand>
</feature>
<comment type="cofactor">
    <cofactor evidence="10">
        <name>Mg(2+)</name>
        <dbReference type="ChEBI" id="CHEBI:18420"/>
    </cofactor>
    <text evidence="10">Binds 1 Mg(2+) ion per subunit.</text>
</comment>
<dbReference type="PANTHER" id="PTHR43322:SF5">
    <property type="entry name" value="1-DEOXY-D-XYLULOSE-5-PHOSPHATE SYNTHASE, CHLOROPLASTIC"/>
    <property type="match status" value="1"/>
</dbReference>
<dbReference type="NCBIfam" id="NF003933">
    <property type="entry name" value="PRK05444.2-2"/>
    <property type="match status" value="1"/>
</dbReference>
<evidence type="ECO:0000256" key="5">
    <source>
        <dbReference type="ARBA" id="ARBA00022723"/>
    </source>
</evidence>
<dbReference type="InterPro" id="IPR029061">
    <property type="entry name" value="THDP-binding"/>
</dbReference>
<evidence type="ECO:0000256" key="1">
    <source>
        <dbReference type="ARBA" id="ARBA00004980"/>
    </source>
</evidence>
<evidence type="ECO:0000313" key="13">
    <source>
        <dbReference type="Proteomes" id="UP000287502"/>
    </source>
</evidence>
<dbReference type="Gene3D" id="3.40.50.920">
    <property type="match status" value="1"/>
</dbReference>
<comment type="pathway">
    <text evidence="1 10">Metabolic intermediate biosynthesis; 1-deoxy-D-xylulose 5-phosphate biosynthesis; 1-deoxy-D-xylulose 5-phosphate from D-glyceraldehyde 3-phosphate and pyruvate: step 1/1.</text>
</comment>
<feature type="domain" description="Transketolase-like pyrimidine-binding" evidence="11">
    <location>
        <begin position="314"/>
        <end position="477"/>
    </location>
</feature>
<dbReference type="Gene3D" id="3.40.50.970">
    <property type="match status" value="2"/>
</dbReference>
<dbReference type="FunFam" id="3.40.50.970:FF:000005">
    <property type="entry name" value="1-deoxy-D-xylulose-5-phosphate synthase"/>
    <property type="match status" value="1"/>
</dbReference>
<feature type="binding site" evidence="10">
    <location>
        <position position="284"/>
    </location>
    <ligand>
        <name>thiamine diphosphate</name>
        <dbReference type="ChEBI" id="CHEBI:58937"/>
    </ligand>
</feature>
<keyword evidence="5 10" id="KW-0479">Metal-binding</keyword>
<dbReference type="InterPro" id="IPR020826">
    <property type="entry name" value="Transketolase_BS"/>
</dbReference>
<organism evidence="12 13">
    <name type="scientific">Geovibrio thiophilus</name>
    <dbReference type="NCBI Taxonomy" id="139438"/>
    <lineage>
        <taxon>Bacteria</taxon>
        <taxon>Pseudomonadati</taxon>
        <taxon>Deferribacterota</taxon>
        <taxon>Deferribacteres</taxon>
        <taxon>Deferribacterales</taxon>
        <taxon>Geovibrionaceae</taxon>
        <taxon>Geovibrio</taxon>
    </lineage>
</organism>
<dbReference type="AlphaFoldDB" id="A0A3R5V1V8"/>
<sequence length="621" mass="68073">MGTIEKLKLPDDIKKLDYQQTEILAAETREIIIDTVSKNGGHLAPSLGVVELTISLLRNFTPLYDRIVWDVGHQSYAYKILTDRKDRFHTLRTFKGISGFIKPSESSFDAFGVGHTSTSISAGLGMTVADSILGRDRKVVAVIGDGAMTAGMAFEALNNLGHLDKRMIVVLNDNEMSISSNVGAFSHYLSNLMTGKMYTRFRKDVQNLLEKRPLGPRLLKIAKKMEEGIVGLFTPGILFEELGLRYIGPVNGHRVAELDKAFQNAMLQDGPVIIHVSTKKGQGYGYAEKDPSRFHGVSSFDVNTGCSAKLGSAESYTDVFGKVLAEMGEKNREIAAVSAAMKDGTGLCEFEKKYPDRFFDVGIAEQHAVTFAAGLAISGIRPYVAIYSTFFQRAFDQIIHDVAIQNLPVVFCVDRGGLVGADGPTHHGVFDIAYFRMIPNISIMLPKDAYELETMLKMTMALKGPSAVRYARGEAHHYSGLPVSSVEYGRPEVIEAEGDIAVVSAGHIFEESFKLWKKLKEEYGQVALVNLRFLKPLDQEYLCGAIGSKKLVVTVEEGAVKGGAGEEVQSILMDGGSRARVVRFGIPDNFIEHGSVKELRQICGLTAEQMFEKVKSVFGGL</sequence>
<evidence type="ECO:0000313" key="12">
    <source>
        <dbReference type="EMBL" id="QAR33575.1"/>
    </source>
</evidence>
<dbReference type="InterPro" id="IPR033248">
    <property type="entry name" value="Transketolase_C"/>
</dbReference>
<evidence type="ECO:0000259" key="11">
    <source>
        <dbReference type="SMART" id="SM00861"/>
    </source>
</evidence>
<dbReference type="SMART" id="SM00861">
    <property type="entry name" value="Transket_pyr"/>
    <property type="match status" value="1"/>
</dbReference>
<dbReference type="GO" id="GO:0019288">
    <property type="term" value="P:isopentenyl diphosphate biosynthetic process, methylerythritol 4-phosphate pathway"/>
    <property type="evidence" value="ECO:0007669"/>
    <property type="project" value="TreeGrafter"/>
</dbReference>
<feature type="binding site" evidence="10">
    <location>
        <begin position="146"/>
        <end position="147"/>
    </location>
    <ligand>
        <name>thiamine diphosphate</name>
        <dbReference type="ChEBI" id="CHEBI:58937"/>
    </ligand>
</feature>
<keyword evidence="7 10" id="KW-0784">Thiamine biosynthesis</keyword>
<protein>
    <recommendedName>
        <fullName evidence="10">1-deoxy-D-xylulose-5-phosphate synthase</fullName>
        <ecNumber evidence="10">2.2.1.7</ecNumber>
    </recommendedName>
    <alternativeName>
        <fullName evidence="10">1-deoxyxylulose-5-phosphate synthase</fullName>
        <shortName evidence="10">DXP synthase</shortName>
        <shortName evidence="10">DXPS</shortName>
    </alternativeName>
</protein>
<dbReference type="EMBL" id="CP035108">
    <property type="protein sequence ID" value="QAR33575.1"/>
    <property type="molecule type" value="Genomic_DNA"/>
</dbReference>
<dbReference type="InterPro" id="IPR005477">
    <property type="entry name" value="Dxylulose-5-P_synthase"/>
</dbReference>
<dbReference type="Pfam" id="PF02779">
    <property type="entry name" value="Transket_pyr"/>
    <property type="match status" value="1"/>
</dbReference>
<dbReference type="GO" id="GO:0009228">
    <property type="term" value="P:thiamine biosynthetic process"/>
    <property type="evidence" value="ECO:0007669"/>
    <property type="project" value="UniProtKB-UniRule"/>
</dbReference>
<dbReference type="PROSITE" id="PS00801">
    <property type="entry name" value="TRANSKETOLASE_1"/>
    <property type="match status" value="1"/>
</dbReference>
<dbReference type="CDD" id="cd07033">
    <property type="entry name" value="TPP_PYR_DXS_TK_like"/>
    <property type="match status" value="1"/>
</dbReference>
<feature type="binding site" evidence="10">
    <location>
        <position position="365"/>
    </location>
    <ligand>
        <name>thiamine diphosphate</name>
        <dbReference type="ChEBI" id="CHEBI:58937"/>
    </ligand>
</feature>
<evidence type="ECO:0000256" key="7">
    <source>
        <dbReference type="ARBA" id="ARBA00022977"/>
    </source>
</evidence>
<comment type="function">
    <text evidence="10">Catalyzes the acyloin condensation reaction between C atoms 2 and 3 of pyruvate and glyceraldehyde 3-phosphate to yield 1-deoxy-D-xylulose-5-phosphate (DXP).</text>
</comment>
<dbReference type="InterPro" id="IPR049557">
    <property type="entry name" value="Transketolase_CS"/>
</dbReference>
<dbReference type="GO" id="GO:0000287">
    <property type="term" value="F:magnesium ion binding"/>
    <property type="evidence" value="ECO:0007669"/>
    <property type="project" value="UniProtKB-UniRule"/>
</dbReference>
<proteinExistence type="inferred from homology"/>
<dbReference type="HAMAP" id="MF_00315">
    <property type="entry name" value="DXP_synth"/>
    <property type="match status" value="1"/>
</dbReference>
<feature type="binding site" evidence="10">
    <location>
        <position position="73"/>
    </location>
    <ligand>
        <name>thiamine diphosphate</name>
        <dbReference type="ChEBI" id="CHEBI:58937"/>
    </ligand>
</feature>
<evidence type="ECO:0000256" key="9">
    <source>
        <dbReference type="ARBA" id="ARBA00023229"/>
    </source>
</evidence>
<dbReference type="GO" id="GO:0005829">
    <property type="term" value="C:cytosol"/>
    <property type="evidence" value="ECO:0007669"/>
    <property type="project" value="TreeGrafter"/>
</dbReference>
<dbReference type="SUPFAM" id="SSF52922">
    <property type="entry name" value="TK C-terminal domain-like"/>
    <property type="match status" value="1"/>
</dbReference>
<feature type="binding site" evidence="10">
    <location>
        <position position="174"/>
    </location>
    <ligand>
        <name>thiamine diphosphate</name>
        <dbReference type="ChEBI" id="CHEBI:58937"/>
    </ligand>
</feature>
<dbReference type="PROSITE" id="PS00802">
    <property type="entry name" value="TRANSKETOLASE_2"/>
    <property type="match status" value="1"/>
</dbReference>
<name>A0A3R5V1V8_9BACT</name>
<dbReference type="SUPFAM" id="SSF52518">
    <property type="entry name" value="Thiamin diphosphate-binding fold (THDP-binding)"/>
    <property type="match status" value="1"/>
</dbReference>